<dbReference type="GO" id="GO:0016747">
    <property type="term" value="F:acyltransferase activity, transferring groups other than amino-acyl groups"/>
    <property type="evidence" value="ECO:0007669"/>
    <property type="project" value="InterPro"/>
</dbReference>
<dbReference type="Proteomes" id="UP000641137">
    <property type="component" value="Unassembled WGS sequence"/>
</dbReference>
<dbReference type="Gene3D" id="3.40.630.30">
    <property type="match status" value="1"/>
</dbReference>
<dbReference type="SUPFAM" id="SSF55729">
    <property type="entry name" value="Acyl-CoA N-acyltransferases (Nat)"/>
    <property type="match status" value="1"/>
</dbReference>
<dbReference type="CDD" id="cd04301">
    <property type="entry name" value="NAT_SF"/>
    <property type="match status" value="1"/>
</dbReference>
<dbReference type="AlphaFoldDB" id="A0A8J3DRQ7"/>
<keyword evidence="1" id="KW-0808">Transferase</keyword>
<dbReference type="InterPro" id="IPR016181">
    <property type="entry name" value="Acyl_CoA_acyltransferase"/>
</dbReference>
<dbReference type="RefSeq" id="WP_189490848.1">
    <property type="nucleotide sequence ID" value="NZ_BMZO01000008.1"/>
</dbReference>
<reference evidence="4" key="2">
    <citation type="submission" date="2020-09" db="EMBL/GenBank/DDBJ databases">
        <authorList>
            <person name="Sun Q."/>
            <person name="Kim S."/>
        </authorList>
    </citation>
    <scope>NUCLEOTIDE SEQUENCE</scope>
    <source>
        <strain evidence="4">KCTC 42097</strain>
    </source>
</reference>
<dbReference type="InterPro" id="IPR050832">
    <property type="entry name" value="Bact_Acetyltransf"/>
</dbReference>
<protein>
    <submittedName>
        <fullName evidence="4">N-acetyltransferase</fullName>
    </submittedName>
</protein>
<feature type="domain" description="N-acetyltransferase" evidence="3">
    <location>
        <begin position="13"/>
        <end position="176"/>
    </location>
</feature>
<comment type="caution">
    <text evidence="4">The sequence shown here is derived from an EMBL/GenBank/DDBJ whole genome shotgun (WGS) entry which is preliminary data.</text>
</comment>
<keyword evidence="2" id="KW-0012">Acyltransferase</keyword>
<reference evidence="4" key="1">
    <citation type="journal article" date="2014" name="Int. J. Syst. Evol. Microbiol.">
        <title>Complete genome sequence of Corynebacterium casei LMG S-19264T (=DSM 44701T), isolated from a smear-ripened cheese.</title>
        <authorList>
            <consortium name="US DOE Joint Genome Institute (JGI-PGF)"/>
            <person name="Walter F."/>
            <person name="Albersmeier A."/>
            <person name="Kalinowski J."/>
            <person name="Ruckert C."/>
        </authorList>
    </citation>
    <scope>NUCLEOTIDE SEQUENCE</scope>
    <source>
        <strain evidence="4">KCTC 42097</strain>
    </source>
</reference>
<evidence type="ECO:0000259" key="3">
    <source>
        <dbReference type="PROSITE" id="PS51186"/>
    </source>
</evidence>
<dbReference type="PROSITE" id="PS51186">
    <property type="entry name" value="GNAT"/>
    <property type="match status" value="1"/>
</dbReference>
<dbReference type="InterPro" id="IPR000182">
    <property type="entry name" value="GNAT_dom"/>
</dbReference>
<accession>A0A8J3DRQ7</accession>
<organism evidence="4 5">
    <name type="scientific">Limoniibacter endophyticus</name>
    <dbReference type="NCBI Taxonomy" id="1565040"/>
    <lineage>
        <taxon>Bacteria</taxon>
        <taxon>Pseudomonadati</taxon>
        <taxon>Pseudomonadota</taxon>
        <taxon>Alphaproteobacteria</taxon>
        <taxon>Hyphomicrobiales</taxon>
        <taxon>Bartonellaceae</taxon>
        <taxon>Limoniibacter</taxon>
    </lineage>
</organism>
<sequence length="196" mass="21589">MANHSVTSKRQPARIRQLRPSDLPRYRDHLLRLDPATRHDRFNGYVNDAFLIAYAERCFKEGATVIGLIHDGRVLGAAELHEIANASVATGEAAFSVEPEVQGQGIGSQLFQRVLAHAYSLGYEQLVITTHSNNEAMKKLARKFNARLRFEDGETVGRIDLSDTDSTGFIDALIAGAKASIMSLRTNGIEFRAHAA</sequence>
<dbReference type="EMBL" id="BMZO01000008">
    <property type="protein sequence ID" value="GHC75760.1"/>
    <property type="molecule type" value="Genomic_DNA"/>
</dbReference>
<evidence type="ECO:0000313" key="4">
    <source>
        <dbReference type="EMBL" id="GHC75760.1"/>
    </source>
</evidence>
<gene>
    <name evidence="4" type="ORF">GCM10010136_26020</name>
</gene>
<dbReference type="Pfam" id="PF00583">
    <property type="entry name" value="Acetyltransf_1"/>
    <property type="match status" value="1"/>
</dbReference>
<name>A0A8J3DRQ7_9HYPH</name>
<evidence type="ECO:0000313" key="5">
    <source>
        <dbReference type="Proteomes" id="UP000641137"/>
    </source>
</evidence>
<dbReference type="PANTHER" id="PTHR43877">
    <property type="entry name" value="AMINOALKYLPHOSPHONATE N-ACETYLTRANSFERASE-RELATED-RELATED"/>
    <property type="match status" value="1"/>
</dbReference>
<evidence type="ECO:0000256" key="2">
    <source>
        <dbReference type="ARBA" id="ARBA00023315"/>
    </source>
</evidence>
<evidence type="ECO:0000256" key="1">
    <source>
        <dbReference type="ARBA" id="ARBA00022679"/>
    </source>
</evidence>
<proteinExistence type="predicted"/>
<keyword evidence="5" id="KW-1185">Reference proteome</keyword>